<sequence length="224" mass="23158">MANPFARLTKSLIAPAITLLAAGTAFAGTGLAQPATTLPFETHAAFFSRETRQPKPLDPQVFVRAPGAPAAVGPQGIRHVAGYRNALLADKATLPVFSADGRALGFDLGQWLGARGEVVLMPLPSGGEKVIAVFAGLKPGGVYSLFENHFDQKPIGFTPLDGRGADNNFVAGKDGRGAITLAAPHALTSVNAVLLVYHADGKSHGVSRGAIGVTAQHQLIAKLP</sequence>
<evidence type="ECO:0000313" key="2">
    <source>
        <dbReference type="EMBL" id="AKJ67659.1"/>
    </source>
</evidence>
<keyword evidence="3" id="KW-1185">Reference proteome</keyword>
<evidence type="ECO:0000256" key="1">
    <source>
        <dbReference type="SAM" id="SignalP"/>
    </source>
</evidence>
<proteinExistence type="predicted"/>
<dbReference type="STRING" id="445709.ABW99_04895"/>
<reference evidence="3" key="1">
    <citation type="submission" date="2015-06" db="EMBL/GenBank/DDBJ databases">
        <authorList>
            <person name="Lim Y.L."/>
            <person name="Ee R."/>
            <person name="Yong D."/>
            <person name="How K.Y."/>
            <person name="Yin W.F."/>
            <person name="Chan K.G."/>
        </authorList>
    </citation>
    <scope>NUCLEOTIDE SEQUENCE [LARGE SCALE GENOMIC DNA]</scope>
    <source>
        <strain evidence="3">DSM 25325</strain>
    </source>
</reference>
<feature type="chain" id="PRO_5002553278" evidence="1">
    <location>
        <begin position="28"/>
        <end position="224"/>
    </location>
</feature>
<name>A0A0G3ENS5_9BURK</name>
<dbReference type="AlphaFoldDB" id="A0A0G3ENS5"/>
<keyword evidence="1" id="KW-0732">Signal</keyword>
<dbReference type="PATRIC" id="fig|445709.3.peg.1052"/>
<feature type="signal peptide" evidence="1">
    <location>
        <begin position="1"/>
        <end position="27"/>
    </location>
</feature>
<dbReference type="OrthoDB" id="9002285at2"/>
<dbReference type="RefSeq" id="WP_047213331.1">
    <property type="nucleotide sequence ID" value="NZ_CP011568.3"/>
</dbReference>
<gene>
    <name evidence="2" type="ORF">ABW99_04895</name>
</gene>
<evidence type="ECO:0000313" key="3">
    <source>
        <dbReference type="Proteomes" id="UP000036700"/>
    </source>
</evidence>
<protein>
    <submittedName>
        <fullName evidence="2">Uncharacterized protein</fullName>
    </submittedName>
</protein>
<dbReference type="Proteomes" id="UP000036700">
    <property type="component" value="Chromosome"/>
</dbReference>
<organism evidence="2 3">
    <name type="scientific">Pandoraea thiooxydans</name>
    <dbReference type="NCBI Taxonomy" id="445709"/>
    <lineage>
        <taxon>Bacteria</taxon>
        <taxon>Pseudomonadati</taxon>
        <taxon>Pseudomonadota</taxon>
        <taxon>Betaproteobacteria</taxon>
        <taxon>Burkholderiales</taxon>
        <taxon>Burkholderiaceae</taxon>
        <taxon>Pandoraea</taxon>
    </lineage>
</organism>
<dbReference type="KEGG" id="ptx:ABW99_04895"/>
<dbReference type="EMBL" id="CP011568">
    <property type="protein sequence ID" value="AKJ67659.1"/>
    <property type="molecule type" value="Genomic_DNA"/>
</dbReference>
<accession>A0A0G3ENS5</accession>